<dbReference type="Gene3D" id="1.10.238.10">
    <property type="entry name" value="EF-hand"/>
    <property type="match status" value="2"/>
</dbReference>
<evidence type="ECO:0000256" key="2">
    <source>
        <dbReference type="ARBA" id="ARBA00022737"/>
    </source>
</evidence>
<dbReference type="InterPro" id="IPR018247">
    <property type="entry name" value="EF_Hand_1_Ca_BS"/>
</dbReference>
<dbReference type="FunFam" id="1.10.238.10:FF:000083">
    <property type="entry name" value="guanylyl cyclase-activating protein 1"/>
    <property type="match status" value="1"/>
</dbReference>
<evidence type="ECO:0000256" key="3">
    <source>
        <dbReference type="ARBA" id="ARBA00022837"/>
    </source>
</evidence>
<evidence type="ECO:0000313" key="6">
    <source>
        <dbReference type="Proteomes" id="UP000663873"/>
    </source>
</evidence>
<dbReference type="PANTHER" id="PTHR23055">
    <property type="entry name" value="CALCIUM BINDING PROTEINS"/>
    <property type="match status" value="1"/>
</dbReference>
<dbReference type="InterPro" id="IPR011992">
    <property type="entry name" value="EF-hand-dom_pair"/>
</dbReference>
<dbReference type="SUPFAM" id="SSF47473">
    <property type="entry name" value="EF-hand"/>
    <property type="match status" value="2"/>
</dbReference>
<dbReference type="Pfam" id="PF13499">
    <property type="entry name" value="EF-hand_7"/>
    <property type="match status" value="1"/>
</dbReference>
<feature type="domain" description="EF-hand" evidence="4">
    <location>
        <begin position="406"/>
        <end position="441"/>
    </location>
</feature>
<dbReference type="Pfam" id="PF13202">
    <property type="entry name" value="EF-hand_5"/>
    <property type="match status" value="1"/>
</dbReference>
<feature type="domain" description="EF-hand" evidence="4">
    <location>
        <begin position="253"/>
        <end position="288"/>
    </location>
</feature>
<keyword evidence="1" id="KW-0479">Metal-binding</keyword>
<dbReference type="Proteomes" id="UP000663873">
    <property type="component" value="Unassembled WGS sequence"/>
</dbReference>
<dbReference type="SMART" id="SM00054">
    <property type="entry name" value="EFh"/>
    <property type="match status" value="4"/>
</dbReference>
<evidence type="ECO:0000259" key="4">
    <source>
        <dbReference type="PROSITE" id="PS50222"/>
    </source>
</evidence>
<dbReference type="InterPro" id="IPR028846">
    <property type="entry name" value="Recoverin"/>
</dbReference>
<proteinExistence type="predicted"/>
<comment type="caution">
    <text evidence="5">The sequence shown here is derived from an EMBL/GenBank/DDBJ whole genome shotgun (WGS) entry which is preliminary data.</text>
</comment>
<gene>
    <name evidence="5" type="ORF">UJA718_LOCUS822</name>
</gene>
<protein>
    <recommendedName>
        <fullName evidence="4">EF-hand domain-containing protein</fullName>
    </recommendedName>
</protein>
<dbReference type="GO" id="GO:0005509">
    <property type="term" value="F:calcium ion binding"/>
    <property type="evidence" value="ECO:0007669"/>
    <property type="project" value="InterPro"/>
</dbReference>
<dbReference type="PROSITE" id="PS00018">
    <property type="entry name" value="EF_HAND_1"/>
    <property type="match status" value="4"/>
</dbReference>
<keyword evidence="3" id="KW-0106">Calcium</keyword>
<accession>A0A819VIY6</accession>
<feature type="domain" description="EF-hand" evidence="4">
    <location>
        <begin position="452"/>
        <end position="487"/>
    </location>
</feature>
<feature type="domain" description="EF-hand" evidence="4">
    <location>
        <begin position="370"/>
        <end position="405"/>
    </location>
</feature>
<dbReference type="PROSITE" id="PS50222">
    <property type="entry name" value="EF_HAND_2"/>
    <property type="match status" value="4"/>
</dbReference>
<reference evidence="5" key="1">
    <citation type="submission" date="2021-02" db="EMBL/GenBank/DDBJ databases">
        <authorList>
            <person name="Nowell W R."/>
        </authorList>
    </citation>
    <scope>NUCLEOTIDE SEQUENCE</scope>
</reference>
<name>A0A819VIY6_9BILA</name>
<dbReference type="Pfam" id="PF14945">
    <property type="entry name" value="LLC1"/>
    <property type="match status" value="1"/>
</dbReference>
<dbReference type="PANTHER" id="PTHR23055:SF69">
    <property type="entry name" value="NEURONAL CALCIUM SENSOR 2"/>
    <property type="match status" value="1"/>
</dbReference>
<sequence length="495" mass="57638">MRDSNTQHVSTNIPSARLMTQKTLSNDKRPIVTTSSRITHPDPIDYIALDTFRRETIHKEEEAHRVWKAKFDPWLIDEYREVRAKLRGVPPKNSLISLKRSEWQQPVDTLPPIHKRLPGQRRRRVLGSFPQTESDKIGWRLLPEHAIDKYGSKTAHIPPLPQQYKFSSWPVEKIFVIKKDIYFRLIMGHKASKQKKDLTNLSEDEIERLTKNTTYSKQQIHDWHQGFLRDCPTGKLDSKKFLEVYKKFYPEGKAEKFCSQVFKTFDADGNGYIDFVEFLIAVNITSHGDVREKLRLAFDMYDMNKNGKDESKVGTTEIDDDIIVRLAANTKYTPEQIRSWHSAFLRDCPNGKLSSRQFIEVYKKFYPEAEAEKYSYQVFRTFDADHSGYIDFGEFLIAVNVNANGDVRDKLNLAFDIYDINKNGQIDKKEMTKVITAIYDLLGEEHRKGENSPENRVKIIMAVLDLNDDKHISRDEFVEGCLKDEVLRQLLAPNV</sequence>
<dbReference type="InterPro" id="IPR002048">
    <property type="entry name" value="EF_hand_dom"/>
</dbReference>
<keyword evidence="2" id="KW-0677">Repeat</keyword>
<dbReference type="InterPro" id="IPR020339">
    <property type="entry name" value="C20orf85-like"/>
</dbReference>
<organism evidence="5 6">
    <name type="scientific">Rotaria socialis</name>
    <dbReference type="NCBI Taxonomy" id="392032"/>
    <lineage>
        <taxon>Eukaryota</taxon>
        <taxon>Metazoa</taxon>
        <taxon>Spiralia</taxon>
        <taxon>Gnathifera</taxon>
        <taxon>Rotifera</taxon>
        <taxon>Eurotatoria</taxon>
        <taxon>Bdelloidea</taxon>
        <taxon>Philodinida</taxon>
        <taxon>Philodinidae</taxon>
        <taxon>Rotaria</taxon>
    </lineage>
</organism>
<dbReference type="AlphaFoldDB" id="A0A819VIY6"/>
<evidence type="ECO:0000313" key="5">
    <source>
        <dbReference type="EMBL" id="CAF4109420.1"/>
    </source>
</evidence>
<evidence type="ECO:0000256" key="1">
    <source>
        <dbReference type="ARBA" id="ARBA00022723"/>
    </source>
</evidence>
<keyword evidence="6" id="KW-1185">Reference proteome</keyword>
<dbReference type="PRINTS" id="PR00450">
    <property type="entry name" value="RECOVERIN"/>
</dbReference>
<dbReference type="Pfam" id="PF13833">
    <property type="entry name" value="EF-hand_8"/>
    <property type="match status" value="1"/>
</dbReference>
<dbReference type="EMBL" id="CAJOBP010000045">
    <property type="protein sequence ID" value="CAF4109420.1"/>
    <property type="molecule type" value="Genomic_DNA"/>
</dbReference>